<dbReference type="InterPro" id="IPR036865">
    <property type="entry name" value="CRAL-TRIO_dom_sf"/>
</dbReference>
<evidence type="ECO:0000313" key="2">
    <source>
        <dbReference type="EMBL" id="CAG9861669.1"/>
    </source>
</evidence>
<dbReference type="SMART" id="SM00516">
    <property type="entry name" value="SEC14"/>
    <property type="match status" value="1"/>
</dbReference>
<protein>
    <recommendedName>
        <fullName evidence="1">CRAL-TRIO domain-containing protein</fullName>
    </recommendedName>
</protein>
<dbReference type="PRINTS" id="PR00180">
    <property type="entry name" value="CRETINALDHBP"/>
</dbReference>
<dbReference type="AlphaFoldDB" id="A0A9N9XQ78"/>
<dbReference type="Gene3D" id="3.40.525.10">
    <property type="entry name" value="CRAL-TRIO lipid binding domain"/>
    <property type="match status" value="1"/>
</dbReference>
<keyword evidence="3" id="KW-1185">Reference proteome</keyword>
<accession>A0A9N9XQ78</accession>
<dbReference type="PANTHER" id="PTHR10174:SF222">
    <property type="entry name" value="GH10083P-RELATED"/>
    <property type="match status" value="1"/>
</dbReference>
<dbReference type="InterPro" id="IPR036273">
    <property type="entry name" value="CRAL/TRIO_N_dom_sf"/>
</dbReference>
<dbReference type="Pfam" id="PF00650">
    <property type="entry name" value="CRAL_TRIO"/>
    <property type="match status" value="1"/>
</dbReference>
<dbReference type="InterPro" id="IPR001251">
    <property type="entry name" value="CRAL-TRIO_dom"/>
</dbReference>
<dbReference type="CDD" id="cd00170">
    <property type="entry name" value="SEC14"/>
    <property type="match status" value="1"/>
</dbReference>
<dbReference type="EMBL" id="OU900097">
    <property type="protein sequence ID" value="CAG9861669.1"/>
    <property type="molecule type" value="Genomic_DNA"/>
</dbReference>
<gene>
    <name evidence="2" type="ORF">PHYEVI_LOCUS8000</name>
</gene>
<organism evidence="2 3">
    <name type="scientific">Phyllotreta striolata</name>
    <name type="common">Striped flea beetle</name>
    <name type="synonym">Crioceris striolata</name>
    <dbReference type="NCBI Taxonomy" id="444603"/>
    <lineage>
        <taxon>Eukaryota</taxon>
        <taxon>Metazoa</taxon>
        <taxon>Ecdysozoa</taxon>
        <taxon>Arthropoda</taxon>
        <taxon>Hexapoda</taxon>
        <taxon>Insecta</taxon>
        <taxon>Pterygota</taxon>
        <taxon>Neoptera</taxon>
        <taxon>Endopterygota</taxon>
        <taxon>Coleoptera</taxon>
        <taxon>Polyphaga</taxon>
        <taxon>Cucujiformia</taxon>
        <taxon>Chrysomeloidea</taxon>
        <taxon>Chrysomelidae</taxon>
        <taxon>Galerucinae</taxon>
        <taxon>Alticini</taxon>
        <taxon>Phyllotreta</taxon>
    </lineage>
</organism>
<dbReference type="PROSITE" id="PS50191">
    <property type="entry name" value="CRAL_TRIO"/>
    <property type="match status" value="1"/>
</dbReference>
<dbReference type="SUPFAM" id="SSF46938">
    <property type="entry name" value="CRAL/TRIO N-terminal domain"/>
    <property type="match status" value="1"/>
</dbReference>
<dbReference type="OrthoDB" id="6575879at2759"/>
<proteinExistence type="predicted"/>
<sequence length="331" mass="38419">MKNLFKNVRVSLGENIREKPVFAMISHEYFAPTTEDIEIEVWKGFDKTKDAISKDIESIKTWLKSQPHLPHTLSDKQIRSFLLLGKGSAEKIKPKIDMYYTMRSLYPDIFDRSHPFDQRMLEAKKYMYIIPLPKRTSDHSRILVLKLKDEPDSSGMDPSAIFARLLNTTEVRLQEDFCSGHTVLFDMEHCKLQHVAKVTPTFIRSSYNIGEKALTTRVQGIHVINAPAFTERLLVLVKSIVKPKMANRIFLHRDMESIINSIDKNILPKDYGGNEKSLDELEAEFDKKFEEYRSFFDRRVNERVNEQLRPAGMVNDDFLGYHGSFKKLAVD</sequence>
<evidence type="ECO:0000313" key="3">
    <source>
        <dbReference type="Proteomes" id="UP001153712"/>
    </source>
</evidence>
<reference evidence="2" key="1">
    <citation type="submission" date="2022-01" db="EMBL/GenBank/DDBJ databases">
        <authorList>
            <person name="King R."/>
        </authorList>
    </citation>
    <scope>NUCLEOTIDE SEQUENCE</scope>
</reference>
<evidence type="ECO:0000259" key="1">
    <source>
        <dbReference type="PROSITE" id="PS50191"/>
    </source>
</evidence>
<dbReference type="GO" id="GO:0016020">
    <property type="term" value="C:membrane"/>
    <property type="evidence" value="ECO:0007669"/>
    <property type="project" value="TreeGrafter"/>
</dbReference>
<dbReference type="GO" id="GO:1902936">
    <property type="term" value="F:phosphatidylinositol bisphosphate binding"/>
    <property type="evidence" value="ECO:0007669"/>
    <property type="project" value="TreeGrafter"/>
</dbReference>
<feature type="domain" description="CRAL-TRIO" evidence="1">
    <location>
        <begin position="117"/>
        <end position="279"/>
    </location>
</feature>
<dbReference type="PANTHER" id="PTHR10174">
    <property type="entry name" value="ALPHA-TOCOPHEROL TRANSFER PROTEIN-RELATED"/>
    <property type="match status" value="1"/>
</dbReference>
<dbReference type="SUPFAM" id="SSF52087">
    <property type="entry name" value="CRAL/TRIO domain"/>
    <property type="match status" value="1"/>
</dbReference>
<name>A0A9N9XQ78_PHYSR</name>
<dbReference type="Proteomes" id="UP001153712">
    <property type="component" value="Chromosome 4"/>
</dbReference>